<dbReference type="PANTHER" id="PTHR24096:SF323">
    <property type="entry name" value="BLR3536 PROTEIN"/>
    <property type="match status" value="1"/>
</dbReference>
<sequence>MYPGNYARTQPDKPAAIRPSTGETLSYRALDERSNRLAQLLFAAGLRPGDHVALYSDNNLAFFDVTWACMRSGLYLTAVNRYLTAPEAHYIVDNCDAKALIVAGNLAATEELGRLATRCVVKLAVGQPVAGFDDYEAAIAAHPAEPLANERVGSFMLYSSGTTGKPKGIRRDLPDVSPVGGNPMLQNRVELAGFDTETIYLCPAPMYHGAPLGYTAAVIQAGGTVVLMDKFDAEKALEYIDRYQITHSQWVPTMFIRLLKLPDEVKARYDISSLRYALHAAAPCPIAVKRAMIDWWGPIIEEYYSSTESAGLAMISSAEWLAHPGSVGRAKGLPFHICDEEGNELPPGEPGLIYGEVTPGKKFAYYKDDEKTASVAHPSHADWIAVGDIGYLDEEGYLYLTDRKAFMIVSGGVNIYPQQIEDVLALHPKVSDVAVIGVPNPDLGEEVKAVVEAAAGVVPSAELAEEIKEFVRERLGRQLTPRTVDFVDELPRLPTGKLYKAALREKYWGSADTPKSLAERM</sequence>
<dbReference type="Gene3D" id="3.30.300.30">
    <property type="match status" value="1"/>
</dbReference>
<evidence type="ECO:0000259" key="1">
    <source>
        <dbReference type="Pfam" id="PF00501"/>
    </source>
</evidence>
<dbReference type="Gene3D" id="3.40.50.12780">
    <property type="entry name" value="N-terminal domain of ligase-like"/>
    <property type="match status" value="1"/>
</dbReference>
<dbReference type="RefSeq" id="WP_379508174.1">
    <property type="nucleotide sequence ID" value="NZ_JBHRTQ010000001.1"/>
</dbReference>
<protein>
    <submittedName>
        <fullName evidence="3">Acyl-CoA synthetase</fullName>
    </submittedName>
</protein>
<feature type="domain" description="AMP-dependent synthetase/ligase" evidence="1">
    <location>
        <begin position="7"/>
        <end position="354"/>
    </location>
</feature>
<evidence type="ECO:0000259" key="2">
    <source>
        <dbReference type="Pfam" id="PF13193"/>
    </source>
</evidence>
<name>A0ABV7ILA1_9SPHN</name>
<dbReference type="Proteomes" id="UP001595604">
    <property type="component" value="Unassembled WGS sequence"/>
</dbReference>
<dbReference type="PROSITE" id="PS00455">
    <property type="entry name" value="AMP_BINDING"/>
    <property type="match status" value="1"/>
</dbReference>
<dbReference type="SUPFAM" id="SSF56801">
    <property type="entry name" value="Acetyl-CoA synthetase-like"/>
    <property type="match status" value="1"/>
</dbReference>
<reference evidence="4" key="1">
    <citation type="journal article" date="2019" name="Int. J. Syst. Evol. Microbiol.">
        <title>The Global Catalogue of Microorganisms (GCM) 10K type strain sequencing project: providing services to taxonomists for standard genome sequencing and annotation.</title>
        <authorList>
            <consortium name="The Broad Institute Genomics Platform"/>
            <consortium name="The Broad Institute Genome Sequencing Center for Infectious Disease"/>
            <person name="Wu L."/>
            <person name="Ma J."/>
        </authorList>
    </citation>
    <scope>NUCLEOTIDE SEQUENCE [LARGE SCALE GENOMIC DNA]</scope>
    <source>
        <strain evidence="4">KCTC 42984</strain>
    </source>
</reference>
<dbReference type="InterPro" id="IPR045851">
    <property type="entry name" value="AMP-bd_C_sf"/>
</dbReference>
<dbReference type="InterPro" id="IPR042099">
    <property type="entry name" value="ANL_N_sf"/>
</dbReference>
<dbReference type="PANTHER" id="PTHR24096">
    <property type="entry name" value="LONG-CHAIN-FATTY-ACID--COA LIGASE"/>
    <property type="match status" value="1"/>
</dbReference>
<evidence type="ECO:0000313" key="4">
    <source>
        <dbReference type="Proteomes" id="UP001595604"/>
    </source>
</evidence>
<accession>A0ABV7ILA1</accession>
<organism evidence="3 4">
    <name type="scientific">Novosphingobium bradum</name>
    <dbReference type="NCBI Taxonomy" id="1737444"/>
    <lineage>
        <taxon>Bacteria</taxon>
        <taxon>Pseudomonadati</taxon>
        <taxon>Pseudomonadota</taxon>
        <taxon>Alphaproteobacteria</taxon>
        <taxon>Sphingomonadales</taxon>
        <taxon>Sphingomonadaceae</taxon>
        <taxon>Novosphingobium</taxon>
    </lineage>
</organism>
<dbReference type="InterPro" id="IPR020845">
    <property type="entry name" value="AMP-binding_CS"/>
</dbReference>
<dbReference type="InterPro" id="IPR000873">
    <property type="entry name" value="AMP-dep_synth/lig_dom"/>
</dbReference>
<comment type="caution">
    <text evidence="3">The sequence shown here is derived from an EMBL/GenBank/DDBJ whole genome shotgun (WGS) entry which is preliminary data.</text>
</comment>
<proteinExistence type="predicted"/>
<dbReference type="InterPro" id="IPR025110">
    <property type="entry name" value="AMP-bd_C"/>
</dbReference>
<dbReference type="EMBL" id="JBHRTQ010000001">
    <property type="protein sequence ID" value="MFC3172777.1"/>
    <property type="molecule type" value="Genomic_DNA"/>
</dbReference>
<evidence type="ECO:0000313" key="3">
    <source>
        <dbReference type="EMBL" id="MFC3172777.1"/>
    </source>
</evidence>
<dbReference type="Pfam" id="PF13193">
    <property type="entry name" value="AMP-binding_C"/>
    <property type="match status" value="1"/>
</dbReference>
<feature type="domain" description="AMP-binding enzyme C-terminal" evidence="2">
    <location>
        <begin position="419"/>
        <end position="497"/>
    </location>
</feature>
<gene>
    <name evidence="3" type="ORF">ACFOD9_00780</name>
</gene>
<keyword evidence="4" id="KW-1185">Reference proteome</keyword>
<dbReference type="Pfam" id="PF00501">
    <property type="entry name" value="AMP-binding"/>
    <property type="match status" value="1"/>
</dbReference>